<proteinExistence type="predicted"/>
<accession>G5A556</accession>
<dbReference type="GeneID" id="20652409"/>
<dbReference type="EMBL" id="JH159160">
    <property type="protein sequence ID" value="EGZ09241.1"/>
    <property type="molecule type" value="Genomic_DNA"/>
</dbReference>
<evidence type="ECO:0000313" key="1">
    <source>
        <dbReference type="EMBL" id="EGZ09241.1"/>
    </source>
</evidence>
<dbReference type="Proteomes" id="UP000002640">
    <property type="component" value="Unassembled WGS sequence"/>
</dbReference>
<name>G5A556_PHYSP</name>
<sequence length="372" mass="40880">WLLSTCALQVGVVEKAMHLHILWRFLSCMPLSTAGSLSVTALVEQVRTHWWRAMSAARSPPGVCAAAPHLREVVGSFLVDLCQFSSAARQEETVSRQQWVVQVATHLLFHAMSSCDVQPALETAFRPEGGSMHDRFVALVLRLYDILTDLIRTQLPVVPSDLPTGRITSLPALVDEVLSLIYTHRQFDALRAEVSTLLLGQVMAVGDLFRVFVAQCRGLRQARQPAAATVLTLQRARDRGLLATKWSRRWLLEPSSIHVASLSQAAESPSTVQFAQWLHDFTCIDLALHRDGDASIQVLGVRSALPVLSGVFGGTELVLDGSLRAFSLTPSGIASTIPTWGGWPIGDYAAIVSDRPNEIEVEIYAFVERDLR</sequence>
<reference evidence="1 2" key="1">
    <citation type="journal article" date="2006" name="Science">
        <title>Phytophthora genome sequences uncover evolutionary origins and mechanisms of pathogenesis.</title>
        <authorList>
            <person name="Tyler B.M."/>
            <person name="Tripathy S."/>
            <person name="Zhang X."/>
            <person name="Dehal P."/>
            <person name="Jiang R.H."/>
            <person name="Aerts A."/>
            <person name="Arredondo F.D."/>
            <person name="Baxter L."/>
            <person name="Bensasson D."/>
            <person name="Beynon J.L."/>
            <person name="Chapman J."/>
            <person name="Damasceno C.M."/>
            <person name="Dorrance A.E."/>
            <person name="Dou D."/>
            <person name="Dickerman A.W."/>
            <person name="Dubchak I.L."/>
            <person name="Garbelotto M."/>
            <person name="Gijzen M."/>
            <person name="Gordon S.G."/>
            <person name="Govers F."/>
            <person name="Grunwald N.J."/>
            <person name="Huang W."/>
            <person name="Ivors K.L."/>
            <person name="Jones R.W."/>
            <person name="Kamoun S."/>
            <person name="Krampis K."/>
            <person name="Lamour K.H."/>
            <person name="Lee M.K."/>
            <person name="McDonald W.H."/>
            <person name="Medina M."/>
            <person name="Meijer H.J."/>
            <person name="Nordberg E.K."/>
            <person name="Maclean D.J."/>
            <person name="Ospina-Giraldo M.D."/>
            <person name="Morris P.F."/>
            <person name="Phuntumart V."/>
            <person name="Putnam N.H."/>
            <person name="Rash S."/>
            <person name="Rose J.K."/>
            <person name="Sakihama Y."/>
            <person name="Salamov A.A."/>
            <person name="Savidor A."/>
            <person name="Scheuring C.F."/>
            <person name="Smith B.M."/>
            <person name="Sobral B.W."/>
            <person name="Terry A."/>
            <person name="Torto-Alalibo T.A."/>
            <person name="Win J."/>
            <person name="Xu Z."/>
            <person name="Zhang H."/>
            <person name="Grigoriev I.V."/>
            <person name="Rokhsar D.S."/>
            <person name="Boore J.L."/>
        </authorList>
    </citation>
    <scope>NUCLEOTIDE SEQUENCE [LARGE SCALE GENOMIC DNA]</scope>
    <source>
        <strain evidence="1 2">P6497</strain>
    </source>
</reference>
<dbReference type="KEGG" id="psoj:PHYSODRAFT_434060"/>
<feature type="non-terminal residue" evidence="1">
    <location>
        <position position="1"/>
    </location>
</feature>
<feature type="non-terminal residue" evidence="1">
    <location>
        <position position="372"/>
    </location>
</feature>
<keyword evidence="2" id="KW-1185">Reference proteome</keyword>
<evidence type="ECO:0000313" key="2">
    <source>
        <dbReference type="Proteomes" id="UP000002640"/>
    </source>
</evidence>
<dbReference type="RefSeq" id="XP_009535874.1">
    <property type="nucleotide sequence ID" value="XM_009537579.1"/>
</dbReference>
<organism evidence="1 2">
    <name type="scientific">Phytophthora sojae (strain P6497)</name>
    <name type="common">Soybean stem and root rot agent</name>
    <name type="synonym">Phytophthora megasperma f. sp. glycines</name>
    <dbReference type="NCBI Taxonomy" id="1094619"/>
    <lineage>
        <taxon>Eukaryota</taxon>
        <taxon>Sar</taxon>
        <taxon>Stramenopiles</taxon>
        <taxon>Oomycota</taxon>
        <taxon>Peronosporomycetes</taxon>
        <taxon>Peronosporales</taxon>
        <taxon>Peronosporaceae</taxon>
        <taxon>Phytophthora</taxon>
    </lineage>
</organism>
<dbReference type="OMA" id="FHAMSSC"/>
<protein>
    <submittedName>
        <fullName evidence="1">Uncharacterized protein</fullName>
    </submittedName>
</protein>
<gene>
    <name evidence="1" type="ORF">PHYSODRAFT_434060</name>
</gene>
<dbReference type="AlphaFoldDB" id="G5A556"/>
<dbReference type="InParanoid" id="G5A556"/>